<sequence length="101" mass="11337">MRGVSVDVSIVRRGRIVDAAVNKHGFRLRSKRKFIYGDTVDILRRLHVPYLIGIGDIGKMKGLDDIHRACPVTVSALRLLIELDNWSMGQCRANSPLLLVN</sequence>
<dbReference type="Pfam" id="PF14097">
    <property type="entry name" value="SpoVAE"/>
    <property type="match status" value="1"/>
</dbReference>
<dbReference type="EMBL" id="MPDK01000033">
    <property type="protein sequence ID" value="PWI56622.1"/>
    <property type="molecule type" value="Genomic_DNA"/>
</dbReference>
<dbReference type="AlphaFoldDB" id="A0A2U3D5S8"/>
<proteinExistence type="predicted"/>
<evidence type="ECO:0000313" key="1">
    <source>
        <dbReference type="EMBL" id="PWI56622.1"/>
    </source>
</evidence>
<dbReference type="Proteomes" id="UP000245380">
    <property type="component" value="Unassembled WGS sequence"/>
</dbReference>
<name>A0A2U3D5S8_SULT2</name>
<gene>
    <name evidence="1" type="ORF">BM613_12860</name>
</gene>
<keyword evidence="2" id="KW-1185">Reference proteome</keyword>
<accession>A0A2U3D5S8</accession>
<comment type="caution">
    <text evidence="1">The sequence shown here is derived from an EMBL/GenBank/DDBJ whole genome shotgun (WGS) entry which is preliminary data.</text>
</comment>
<organism evidence="1 2">
    <name type="scientific">Sulfoacidibacillus thermotolerans</name>
    <name type="common">Acidibacillus sulfuroxidans</name>
    <dbReference type="NCBI Taxonomy" id="1765684"/>
    <lineage>
        <taxon>Bacteria</taxon>
        <taxon>Bacillati</taxon>
        <taxon>Bacillota</taxon>
        <taxon>Bacilli</taxon>
        <taxon>Bacillales</taxon>
        <taxon>Alicyclobacillaceae</taxon>
        <taxon>Sulfoacidibacillus</taxon>
    </lineage>
</organism>
<reference evidence="1 2" key="1">
    <citation type="submission" date="2016-11" db="EMBL/GenBank/DDBJ databases">
        <title>Comparative genomics of Acidibacillus ferroxidans species.</title>
        <authorList>
            <person name="Oliveira G."/>
            <person name="Nunes G."/>
            <person name="Oliveira R."/>
            <person name="Araujo F."/>
            <person name="Salim A."/>
            <person name="Scholte L."/>
            <person name="Morais D."/>
            <person name="Nancucheo I."/>
            <person name="Johnson D.B."/>
            <person name="Grail B."/>
            <person name="Bittencourt J."/>
            <person name="Valadares R."/>
        </authorList>
    </citation>
    <scope>NUCLEOTIDE SEQUENCE [LARGE SCALE GENOMIC DNA]</scope>
    <source>
        <strain evidence="1 2">Y002</strain>
    </source>
</reference>
<evidence type="ECO:0000313" key="2">
    <source>
        <dbReference type="Proteomes" id="UP000245380"/>
    </source>
</evidence>
<protein>
    <submittedName>
        <fullName evidence="1">Uncharacterized protein</fullName>
    </submittedName>
</protein>
<dbReference type="InterPro" id="IPR025914">
    <property type="entry name" value="SpoVAE"/>
</dbReference>